<dbReference type="Pfam" id="PF02260">
    <property type="entry name" value="FATC"/>
    <property type="match status" value="1"/>
</dbReference>
<keyword evidence="5 9" id="KW-0418">Kinase</keyword>
<evidence type="ECO:0000256" key="2">
    <source>
        <dbReference type="ARBA" id="ARBA00022737"/>
    </source>
</evidence>
<dbReference type="GO" id="GO:0031931">
    <property type="term" value="C:TORC1 complex"/>
    <property type="evidence" value="ECO:0007669"/>
    <property type="project" value="TreeGrafter"/>
</dbReference>
<organism evidence="9 10">
    <name type="scientific">Tritrichomonas foetus</name>
    <dbReference type="NCBI Taxonomy" id="1144522"/>
    <lineage>
        <taxon>Eukaryota</taxon>
        <taxon>Metamonada</taxon>
        <taxon>Parabasalia</taxon>
        <taxon>Tritrichomonadida</taxon>
        <taxon>Tritrichomonadidae</taxon>
        <taxon>Tritrichomonas</taxon>
    </lineage>
</organism>
<dbReference type="InterPro" id="IPR011009">
    <property type="entry name" value="Kinase-like_dom_sf"/>
</dbReference>
<dbReference type="SMART" id="SM00146">
    <property type="entry name" value="PI3Kc"/>
    <property type="match status" value="1"/>
</dbReference>
<dbReference type="Proteomes" id="UP000179807">
    <property type="component" value="Unassembled WGS sequence"/>
</dbReference>
<dbReference type="PANTHER" id="PTHR11139">
    <property type="entry name" value="ATAXIA TELANGIECTASIA MUTATED ATM -RELATED"/>
    <property type="match status" value="1"/>
</dbReference>
<feature type="domain" description="FAT" evidence="7">
    <location>
        <begin position="1167"/>
        <end position="1717"/>
    </location>
</feature>
<dbReference type="InterPro" id="IPR024585">
    <property type="entry name" value="mTOR_dom"/>
</dbReference>
<dbReference type="SUPFAM" id="SSF48371">
    <property type="entry name" value="ARM repeat"/>
    <property type="match status" value="1"/>
</dbReference>
<evidence type="ECO:0000313" key="9">
    <source>
        <dbReference type="EMBL" id="OHT06128.1"/>
    </source>
</evidence>
<evidence type="ECO:0000313" key="10">
    <source>
        <dbReference type="Proteomes" id="UP000179807"/>
    </source>
</evidence>
<dbReference type="GO" id="GO:0005737">
    <property type="term" value="C:cytoplasm"/>
    <property type="evidence" value="ECO:0007669"/>
    <property type="project" value="TreeGrafter"/>
</dbReference>
<dbReference type="Gene3D" id="3.30.1010.10">
    <property type="entry name" value="Phosphatidylinositol 3-kinase Catalytic Subunit, Chain A, domain 4"/>
    <property type="match status" value="1"/>
</dbReference>
<dbReference type="Gene3D" id="1.25.10.10">
    <property type="entry name" value="Leucine-rich Repeat Variant"/>
    <property type="match status" value="1"/>
</dbReference>
<dbReference type="InterPro" id="IPR011989">
    <property type="entry name" value="ARM-like"/>
</dbReference>
<dbReference type="InterPro" id="IPR009076">
    <property type="entry name" value="FRB_dom"/>
</dbReference>
<dbReference type="GO" id="GO:0005634">
    <property type="term" value="C:nucleus"/>
    <property type="evidence" value="ECO:0007669"/>
    <property type="project" value="TreeGrafter"/>
</dbReference>
<reference evidence="9" key="1">
    <citation type="submission" date="2016-10" db="EMBL/GenBank/DDBJ databases">
        <authorList>
            <person name="Benchimol M."/>
            <person name="Almeida L.G."/>
            <person name="Vasconcelos A.T."/>
            <person name="Perreira-Neves A."/>
            <person name="Rosa I.A."/>
            <person name="Tasca T."/>
            <person name="Bogo M.R."/>
            <person name="de Souza W."/>
        </authorList>
    </citation>
    <scope>NUCLEOTIDE SEQUENCE [LARGE SCALE GENOMIC DNA]</scope>
    <source>
        <strain evidence="9">K</strain>
    </source>
</reference>
<dbReference type="PROSITE" id="PS50290">
    <property type="entry name" value="PI3_4_KINASE_3"/>
    <property type="match status" value="1"/>
</dbReference>
<keyword evidence="2" id="KW-0677">Repeat</keyword>
<dbReference type="InterPro" id="IPR050517">
    <property type="entry name" value="DDR_Repair_Kinase"/>
</dbReference>
<evidence type="ECO:0000259" key="6">
    <source>
        <dbReference type="PROSITE" id="PS50290"/>
    </source>
</evidence>
<dbReference type="GO" id="GO:0016242">
    <property type="term" value="P:negative regulation of macroautophagy"/>
    <property type="evidence" value="ECO:0007669"/>
    <property type="project" value="TreeGrafter"/>
</dbReference>
<dbReference type="InterPro" id="IPR003152">
    <property type="entry name" value="FATC_dom"/>
</dbReference>
<dbReference type="GeneID" id="94839386"/>
<accession>A0A1J4K5I0</accession>
<evidence type="ECO:0000259" key="7">
    <source>
        <dbReference type="PROSITE" id="PS51189"/>
    </source>
</evidence>
<dbReference type="InterPro" id="IPR003151">
    <property type="entry name" value="PIK-rel_kinase_FAT"/>
</dbReference>
<comment type="catalytic activity">
    <reaction evidence="4">
        <text>L-seryl-[protein] + ATP = O-phospho-L-seryl-[protein] + ADP + H(+)</text>
        <dbReference type="Rhea" id="RHEA:17989"/>
        <dbReference type="Rhea" id="RHEA-COMP:9863"/>
        <dbReference type="Rhea" id="RHEA-COMP:11604"/>
        <dbReference type="ChEBI" id="CHEBI:15378"/>
        <dbReference type="ChEBI" id="CHEBI:29999"/>
        <dbReference type="ChEBI" id="CHEBI:30616"/>
        <dbReference type="ChEBI" id="CHEBI:83421"/>
        <dbReference type="ChEBI" id="CHEBI:456216"/>
        <dbReference type="EC" id="2.7.11.1"/>
    </reaction>
</comment>
<dbReference type="FunFam" id="3.30.1010.10:FF:000025">
    <property type="entry name" value="PIKK family atypical protein kinase"/>
    <property type="match status" value="1"/>
</dbReference>
<dbReference type="GO" id="GO:0031929">
    <property type="term" value="P:TOR signaling"/>
    <property type="evidence" value="ECO:0007669"/>
    <property type="project" value="TreeGrafter"/>
</dbReference>
<dbReference type="PROSITE" id="PS51190">
    <property type="entry name" value="FATC"/>
    <property type="match status" value="1"/>
</dbReference>
<dbReference type="EC" id="2.7.11.1" evidence="5"/>
<keyword evidence="5" id="KW-0808">Transferase</keyword>
<evidence type="ECO:0000259" key="8">
    <source>
        <dbReference type="PROSITE" id="PS51190"/>
    </source>
</evidence>
<dbReference type="FunFam" id="1.10.1070.11:FF:000029">
    <property type="entry name" value="Serine/threonine-protein kinase TOR"/>
    <property type="match status" value="1"/>
</dbReference>
<dbReference type="SUPFAM" id="SSF56112">
    <property type="entry name" value="Protein kinase-like (PK-like)"/>
    <property type="match status" value="1"/>
</dbReference>
<feature type="domain" description="FATC" evidence="8">
    <location>
        <begin position="2196"/>
        <end position="2228"/>
    </location>
</feature>
<dbReference type="OrthoDB" id="381190at2759"/>
<dbReference type="InterPro" id="IPR026683">
    <property type="entry name" value="TOR_cat"/>
</dbReference>
<dbReference type="PANTHER" id="PTHR11139:SF9">
    <property type="entry name" value="SERINE_THREONINE-PROTEIN KINASE MTOR"/>
    <property type="match status" value="1"/>
</dbReference>
<dbReference type="GO" id="GO:0031932">
    <property type="term" value="C:TORC2 complex"/>
    <property type="evidence" value="ECO:0007669"/>
    <property type="project" value="TreeGrafter"/>
</dbReference>
<keyword evidence="5" id="KW-0723">Serine/threonine-protein kinase</keyword>
<dbReference type="Pfam" id="PF00454">
    <property type="entry name" value="PI3_PI4_kinase"/>
    <property type="match status" value="1"/>
</dbReference>
<sequence>MIRAEPVNTYPRWRARRKVLVSTLGPTLLSLTENELSFLNSDLEADLRELSRVSKLENEMYSLLEISILHFFRRSFDQIKNLFPIINNLSACITRDVCRAATTSLRYLAKESTDNFTFLRESLDAAKSYLHPQQKNRLIFNALLILNEVGRFLPSDVFGITLSHYPEIWNAVSSDDIELRHIAVKVITIHLSHLPNNIQDTFAESIFIDCNTSLSGKSVDAYHGAVLVYQTLYKLFPATFTNAKTSQMIEKIISVASTQNSHLAISIFEFIQLLSSERPAAFKAEIASEIIIVLITQIMGGFGLPTLFYTLNDLIITFYEKKICNIPVASVIDMIEFLGTNQTYNNYSNDIFFILLTIFKLFPHSNVSINLFHNATPCINYIQAIRLRSTYLRDVKERLMDLFGHGINPKSSEDDQIVSIFMVKTFDKLLFELNEPLLEILRPLTFSKSAKVRLYMTQTLPLFSSSAAFDELNRMAVMDVDKNVRMSALKQIKPELLARNPDAVTQLLADPSFKIRRESISLIAKSATANSIYTIPFIVLYVSDFFATNLAYNNPSRSAKACSLLPNIAEYFTPFSPPSIPTLVWVCLSFLYHGSPIAEPGDVIELGEFPQVDIRRIIHRDFTSEGFTKGSPVPENEFNRSKVYKVENEKWIEKRDYYLFQTLGKISNHLMPYLIQVIPVFTLCFSERHSDKVYIAAIETLTKIVRSSESRFNLATVFPNLLPRLHELLARKNISKNVAIALLKLTGTIGTSKSVSLDQEHYEQAVELVFKMKNPSFFTMFVMKNLTEMLKEPSPSIFEAIIRILVKDTDNALPYLGVIIDGFLYAIGQNTENDLLFNQLELISISTQLHMSPFVKKMQPTLIDHFSNINCIRLATVLSYHLKTEFCECASSLYPLALHLMYSSIAGKPEFFKSIIRFIDYAILYQNENFELFIENIEILLEKKQLTDDSLIGFLMKSLSTLVQRRRLSIYTARLARLAFSLLEQKKMTEICQLLYNLCVFGHLSIDLIAQFCSIPHLDDLKQAAAKGSLLIDDLPFIKRISPGLASDHLNYVLLPMNSTTQNVFAKLSKPVYNSSRQWLEELCVLVVVNSPSIAIRACSQVIGQSQAFRQELFPIAFLSCWKSASSTDQQNFSSTVKMILDFENIDPQVIQLAELVDRAGFPLMIADNEIAQNCHSTALSLYYLQRHLRNGHADNDTIQQLLRLNSRMGRIDSARGLLSSASQNLDVIDMGKWSQELGEWEKALEIYEAQPTQNLNELLQCYAHLEQWDNICKLSDTFETMPKNEKISNAPWFAWAYYHAHDLEKMEYYLSLVPVNERRNRNYILFNTFYLIASKKYSEAEAYIEKGFEHLTDNMAVFNGSDANEASKRMVFAQHLIELGEALQMTKNSITETPEIWQNRLRNFTHESDAWMKLLEIRSLILSPADNNESYLKILSVLRKERRWKLIDVYCDRFFSNRWSPNVMLARLKIHWSRGNKSQAVSILRAVNGILFAKTFEEFKESFMKISPEEIKFIRYASGQRSIATAPPHEIWEHIKSVTKNLNHKFFARMVRIQANWQYRLYTSKTSPASTLIDISQLFEYSNGLVSDDYRTWAGWAYASSRALSHFSELRSKFAVNAVSGFLKATQLRPSESLEYLCQMFSIFFRYGEEIELPLAIRNDIVSLPPAIIHQIIPQIVVHISHDSQNVREVVQAIINSFGSNHFQAVFAPLNVLSLINNEKKASIARKIVEELGNKVPKTFADSKLFIDGLHRSAVSWIEQWLTALDTASRAQQANDRESVIKLVQDQYDHWQAPCCELDRQFISSFGQMFQRSRMLFEKYKLGDVTAIRAMWDSFRSIFAELDDRMKKTETIQLSKVSEELANKRGFDLAIPGTYNVDAPSPQLFMIEPTLQVLSTQQHPRCVYMVDNDGVRWKFLLKGNEDLRLDQRIMQFFNLINSLLMTNRNTLDLDVSILKYAIVPFAPNAGLITWVTGADTFQQLVVDYRTHREVRQSVELEISQQFVGPIFNSLSSLQRYEIFNMVASQTHANELREMLWLRSPDPPSWLQRNRNFTISTALMSMAGYAIGLGDRHPSNIMVQRHTGRVIHIDFGDSFEVANNRTVFAERVPFRMTRMIVNALDGGCVDGLFRKCCEELLWVLRENQSSVIAQLEVFVHEPIFYGREIRSNEKGQKGILERVACKLSGSDPAPFDNPNVELDVEDQVDTLIKIAADPKEYVRHYVGWCPFW</sequence>
<dbReference type="EMBL" id="MLAK01000736">
    <property type="protein sequence ID" value="OHT06128.1"/>
    <property type="molecule type" value="Genomic_DNA"/>
</dbReference>
<evidence type="ECO:0000256" key="1">
    <source>
        <dbReference type="ARBA" id="ARBA00011031"/>
    </source>
</evidence>
<dbReference type="Gene3D" id="1.10.1070.11">
    <property type="entry name" value="Phosphatidylinositol 3-/4-kinase, catalytic domain"/>
    <property type="match status" value="1"/>
</dbReference>
<dbReference type="GO" id="GO:0044877">
    <property type="term" value="F:protein-containing complex binding"/>
    <property type="evidence" value="ECO:0007669"/>
    <property type="project" value="InterPro"/>
</dbReference>
<dbReference type="GO" id="GO:0005524">
    <property type="term" value="F:ATP binding"/>
    <property type="evidence" value="ECO:0007669"/>
    <property type="project" value="UniProtKB-KW"/>
</dbReference>
<dbReference type="SMART" id="SM01345">
    <property type="entry name" value="Rapamycin_bind"/>
    <property type="match status" value="1"/>
</dbReference>
<dbReference type="GO" id="GO:0106310">
    <property type="term" value="F:protein serine kinase activity"/>
    <property type="evidence" value="ECO:0007669"/>
    <property type="project" value="RHEA"/>
</dbReference>
<dbReference type="SMART" id="SM01346">
    <property type="entry name" value="DUF3385"/>
    <property type="match status" value="1"/>
</dbReference>
<keyword evidence="5" id="KW-0067">ATP-binding</keyword>
<dbReference type="SMART" id="SM01343">
    <property type="entry name" value="FATC"/>
    <property type="match status" value="1"/>
</dbReference>
<keyword evidence="5" id="KW-0547">Nucleotide-binding</keyword>
<dbReference type="InterPro" id="IPR016024">
    <property type="entry name" value="ARM-type_fold"/>
</dbReference>
<keyword evidence="10" id="KW-1185">Reference proteome</keyword>
<dbReference type="InterPro" id="IPR036940">
    <property type="entry name" value="PI3/4_kinase_cat_sf"/>
</dbReference>
<dbReference type="VEuPathDB" id="TrichDB:TRFO_25997"/>
<evidence type="ECO:0000256" key="3">
    <source>
        <dbReference type="ARBA" id="ARBA00047899"/>
    </source>
</evidence>
<dbReference type="Pfam" id="PF08771">
    <property type="entry name" value="FRB_dom"/>
    <property type="match status" value="1"/>
</dbReference>
<comment type="caution">
    <text evidence="9">The sequence shown here is derived from an EMBL/GenBank/DDBJ whole genome shotgun (WGS) entry which is preliminary data.</text>
</comment>
<protein>
    <recommendedName>
        <fullName evidence="5">Serine/threonine-protein kinase TOR</fullName>
        <ecNumber evidence="5">2.7.11.1</ecNumber>
    </recommendedName>
</protein>
<dbReference type="InterPro" id="IPR000403">
    <property type="entry name" value="PI3/4_kinase_cat_dom"/>
</dbReference>
<proteinExistence type="inferred from homology"/>
<evidence type="ECO:0000256" key="4">
    <source>
        <dbReference type="ARBA" id="ARBA00048679"/>
    </source>
</evidence>
<dbReference type="CDD" id="cd05169">
    <property type="entry name" value="PIKKc_TOR"/>
    <property type="match status" value="1"/>
</dbReference>
<dbReference type="PROSITE" id="PS51189">
    <property type="entry name" value="FAT"/>
    <property type="match status" value="1"/>
</dbReference>
<feature type="domain" description="PI3K/PI4K catalytic" evidence="6">
    <location>
        <begin position="1888"/>
        <end position="2208"/>
    </location>
</feature>
<gene>
    <name evidence="9" type="ORF">TRFO_25997</name>
</gene>
<name>A0A1J4K5I0_9EUKA</name>
<comment type="similarity">
    <text evidence="1 5">Belongs to the PI3/PI4-kinase family.</text>
</comment>
<dbReference type="InterPro" id="IPR014009">
    <property type="entry name" value="PIK_FAT"/>
</dbReference>
<comment type="catalytic activity">
    <reaction evidence="3 5">
        <text>L-threonyl-[protein] + ATP = O-phospho-L-threonyl-[protein] + ADP + H(+)</text>
        <dbReference type="Rhea" id="RHEA:46608"/>
        <dbReference type="Rhea" id="RHEA-COMP:11060"/>
        <dbReference type="Rhea" id="RHEA-COMP:11605"/>
        <dbReference type="ChEBI" id="CHEBI:15378"/>
        <dbReference type="ChEBI" id="CHEBI:30013"/>
        <dbReference type="ChEBI" id="CHEBI:30616"/>
        <dbReference type="ChEBI" id="CHEBI:61977"/>
        <dbReference type="ChEBI" id="CHEBI:456216"/>
        <dbReference type="EC" id="2.7.11.1"/>
    </reaction>
</comment>
<dbReference type="RefSeq" id="XP_068359264.1">
    <property type="nucleotide sequence ID" value="XM_068504682.1"/>
</dbReference>
<dbReference type="Pfam" id="PF02259">
    <property type="entry name" value="FAT"/>
    <property type="match status" value="1"/>
</dbReference>
<evidence type="ECO:0000256" key="5">
    <source>
        <dbReference type="RuleBase" id="RU364109"/>
    </source>
</evidence>
<dbReference type="GO" id="GO:0004674">
    <property type="term" value="F:protein serine/threonine kinase activity"/>
    <property type="evidence" value="ECO:0007669"/>
    <property type="project" value="UniProtKB-KW"/>
</dbReference>